<name>A0ABM1F545_PRICU</name>
<sequence>MFIFIRYGDDQQLAVNPCCAAINFLNYIKNQVGLCSADSVDLCDEAGSIAGLLEFQPLEQALTLLTPKATYIPMLITKTGSIPEYTPMLNEVETICPGLMNKLKRNQAKSADGKHMQRPLSAGKSHAQQQPTTGGRPGQRLAVAADRAADAKRSPSSLIKNMAKKSQRA</sequence>
<reference evidence="3" key="1">
    <citation type="submission" date="2025-08" db="UniProtKB">
        <authorList>
            <consortium name="RefSeq"/>
        </authorList>
    </citation>
    <scope>IDENTIFICATION</scope>
</reference>
<organism evidence="2 3">
    <name type="scientific">Priapulus caudatus</name>
    <name type="common">Priapulid worm</name>
    <dbReference type="NCBI Taxonomy" id="37621"/>
    <lineage>
        <taxon>Eukaryota</taxon>
        <taxon>Metazoa</taxon>
        <taxon>Ecdysozoa</taxon>
        <taxon>Scalidophora</taxon>
        <taxon>Priapulida</taxon>
        <taxon>Priapulimorpha</taxon>
        <taxon>Priapulimorphida</taxon>
        <taxon>Priapulidae</taxon>
        <taxon>Priapulus</taxon>
    </lineage>
</organism>
<gene>
    <name evidence="3" type="primary">LOC106819448</name>
</gene>
<accession>A0ABM1F545</accession>
<dbReference type="InterPro" id="IPR039471">
    <property type="entry name" value="CXorf65-like"/>
</dbReference>
<dbReference type="PANTHER" id="PTHR33887">
    <property type="entry name" value="PB1 DOMAIN-CONTAINING PROTEIN"/>
    <property type="match status" value="1"/>
</dbReference>
<dbReference type="RefSeq" id="XP_014679566.1">
    <property type="nucleotide sequence ID" value="XM_014824080.1"/>
</dbReference>
<keyword evidence="2" id="KW-1185">Reference proteome</keyword>
<dbReference type="PANTHER" id="PTHR33887:SF4">
    <property type="entry name" value="AB2-183"/>
    <property type="match status" value="1"/>
</dbReference>
<proteinExistence type="predicted"/>
<evidence type="ECO:0000313" key="2">
    <source>
        <dbReference type="Proteomes" id="UP000695022"/>
    </source>
</evidence>
<protein>
    <submittedName>
        <fullName evidence="3">Uncharacterized protein CXorf65-like</fullName>
    </submittedName>
</protein>
<dbReference type="GeneID" id="106819448"/>
<feature type="compositionally biased region" description="Low complexity" evidence="1">
    <location>
        <begin position="128"/>
        <end position="146"/>
    </location>
</feature>
<evidence type="ECO:0000313" key="3">
    <source>
        <dbReference type="RefSeq" id="XP_014679566.1"/>
    </source>
</evidence>
<evidence type="ECO:0000256" key="1">
    <source>
        <dbReference type="SAM" id="MobiDB-lite"/>
    </source>
</evidence>
<dbReference type="Proteomes" id="UP000695022">
    <property type="component" value="Unplaced"/>
</dbReference>
<feature type="region of interest" description="Disordered" evidence="1">
    <location>
        <begin position="107"/>
        <end position="169"/>
    </location>
</feature>
<dbReference type="Pfam" id="PF15874">
    <property type="entry name" value="Il2rg"/>
    <property type="match status" value="1"/>
</dbReference>